<feature type="compositionally biased region" description="Low complexity" evidence="7">
    <location>
        <begin position="647"/>
        <end position="663"/>
    </location>
</feature>
<evidence type="ECO:0000256" key="3">
    <source>
        <dbReference type="ARBA" id="ARBA00022692"/>
    </source>
</evidence>
<protein>
    <submittedName>
        <fullName evidence="11">Uncharacterized protein</fullName>
    </submittedName>
</protein>
<dbReference type="Pfam" id="PF12805">
    <property type="entry name" value="FUSC-like"/>
    <property type="match status" value="1"/>
</dbReference>
<dbReference type="PANTHER" id="PTHR30509">
    <property type="entry name" value="P-HYDROXYBENZOIC ACID EFFLUX PUMP SUBUNIT-RELATED"/>
    <property type="match status" value="1"/>
</dbReference>
<feature type="transmembrane region" description="Helical" evidence="8">
    <location>
        <begin position="139"/>
        <end position="157"/>
    </location>
</feature>
<feature type="domain" description="Integral membrane protein YccS N-terminal" evidence="9">
    <location>
        <begin position="69"/>
        <end position="348"/>
    </location>
</feature>
<evidence type="ECO:0000259" key="10">
    <source>
        <dbReference type="Pfam" id="PF13515"/>
    </source>
</evidence>
<feature type="transmembrane region" description="Helical" evidence="8">
    <location>
        <begin position="91"/>
        <end position="110"/>
    </location>
</feature>
<evidence type="ECO:0000313" key="12">
    <source>
        <dbReference type="Proteomes" id="UP000494102"/>
    </source>
</evidence>
<keyword evidence="5 8" id="KW-0472">Membrane</keyword>
<feature type="transmembrane region" description="Helical" evidence="8">
    <location>
        <begin position="450"/>
        <end position="468"/>
    </location>
</feature>
<feature type="transmembrane region" description="Helical" evidence="8">
    <location>
        <begin position="69"/>
        <end position="85"/>
    </location>
</feature>
<evidence type="ECO:0000256" key="7">
    <source>
        <dbReference type="SAM" id="MobiDB-lite"/>
    </source>
</evidence>
<feature type="transmembrane region" description="Helical" evidence="8">
    <location>
        <begin position="43"/>
        <end position="62"/>
    </location>
</feature>
<evidence type="ECO:0000313" key="11">
    <source>
        <dbReference type="EMBL" id="CAB4047964.1"/>
    </source>
</evidence>
<feature type="domain" description="Integral membrane bound transporter" evidence="10">
    <location>
        <begin position="414"/>
        <end position="535"/>
    </location>
</feature>
<name>A0A6J5K4M0_9BURK</name>
<comment type="similarity">
    <text evidence="6">Belongs to the YccS/YhfK family.</text>
</comment>
<accession>A0A6J5K4M0</accession>
<evidence type="ECO:0000259" key="9">
    <source>
        <dbReference type="Pfam" id="PF12805"/>
    </source>
</evidence>
<evidence type="ECO:0000256" key="6">
    <source>
        <dbReference type="ARBA" id="ARBA00043993"/>
    </source>
</evidence>
<dbReference type="Pfam" id="PF13515">
    <property type="entry name" value="FUSC_2"/>
    <property type="match status" value="1"/>
</dbReference>
<dbReference type="Proteomes" id="UP000494102">
    <property type="component" value="Unassembled WGS sequence"/>
</dbReference>
<evidence type="ECO:0000256" key="2">
    <source>
        <dbReference type="ARBA" id="ARBA00022475"/>
    </source>
</evidence>
<dbReference type="InterPro" id="IPR032692">
    <property type="entry name" value="YccS_N"/>
</dbReference>
<organism evidence="11 12">
    <name type="scientific">Paraburkholderia phenoliruptrix</name>
    <dbReference type="NCBI Taxonomy" id="252970"/>
    <lineage>
        <taxon>Bacteria</taxon>
        <taxon>Pseudomonadati</taxon>
        <taxon>Pseudomonadota</taxon>
        <taxon>Betaproteobacteria</taxon>
        <taxon>Burkholderiales</taxon>
        <taxon>Burkholderiaceae</taxon>
        <taxon>Paraburkholderia</taxon>
    </lineage>
</organism>
<feature type="transmembrane region" description="Helical" evidence="8">
    <location>
        <begin position="488"/>
        <end position="511"/>
    </location>
</feature>
<feature type="region of interest" description="Disordered" evidence="7">
    <location>
        <begin position="647"/>
        <end position="691"/>
    </location>
</feature>
<evidence type="ECO:0000256" key="5">
    <source>
        <dbReference type="ARBA" id="ARBA00023136"/>
    </source>
</evidence>
<dbReference type="GO" id="GO:0005886">
    <property type="term" value="C:plasma membrane"/>
    <property type="evidence" value="ECO:0007669"/>
    <property type="project" value="UniProtKB-SubCell"/>
</dbReference>
<dbReference type="RefSeq" id="WP_041745183.1">
    <property type="nucleotide sequence ID" value="NZ_CADILN010000002.1"/>
</dbReference>
<keyword evidence="3 8" id="KW-0812">Transmembrane</keyword>
<dbReference type="EMBL" id="CADILN010000002">
    <property type="protein sequence ID" value="CAB4047964.1"/>
    <property type="molecule type" value="Genomic_DNA"/>
</dbReference>
<dbReference type="PANTHER" id="PTHR30509:SF8">
    <property type="entry name" value="INNER MEMBRANE PROTEIN YCCS"/>
    <property type="match status" value="1"/>
</dbReference>
<evidence type="ECO:0000256" key="1">
    <source>
        <dbReference type="ARBA" id="ARBA00004651"/>
    </source>
</evidence>
<feature type="transmembrane region" description="Helical" evidence="8">
    <location>
        <begin position="12"/>
        <end position="37"/>
    </location>
</feature>
<gene>
    <name evidence="11" type="ORF">LMG9964_01598</name>
</gene>
<proteinExistence type="inferred from homology"/>
<dbReference type="AlphaFoldDB" id="A0A6J5K4M0"/>
<sequence>MRYSVEIKKFLYSQYFYGGLRIAVGVSLPAVLCLIVFHNRELGFTIATGALGACVVDMPGPLKYKHNEMLACSVIGFLSALATGLATVNPVALWCTVVPLTFLLSLIVVYGNRWPQISFATLFMMIMTLEEHFTPVQALVNASWILVGGLWYTYWSTAVSRWMMHRIEQQALAESVFACADYLLARAAFYDLDNDLDECYRNLVDKQIAAVDRQDAARDIVLRNLPKLKSGKLEPRRAMLFNLFINTVDLHELFVGAHTDYPLVRNTFGGTDLLVFYRDLIRKAAADLEEIGLAVLQNHAPRARVNVKAELRAIEFEIELMRKHELPAKNPEAYSAVSSTFRRIWSATRLIDKMRKSLSSEPATTETELRLDQALNRFVSSRRVPFGQIFSNLTMASPSFRHALRVTIAVAVGFWLGRLLPLTNAYWIVMTTVIILKPGYSLTKQRNGQRIIGTLIGCAASIALMVFVKEPHILLVVMFASMVMSYSLLLFNYTASVVFTSSYVLLMFHLLAPGSMRIIGERAIDTVVGCAIAIAASHLFPYWEYRLMGKLVNNVISATRQFLEASWWWSGKPAAAVVATVTEAGARAPVAAMADPAIDFAKPPPAASRAPVAAGAATGDQAISQANALFATSLGADVEPPAHTAVNAAKSAATSPAKSVATSGATNRATGAAPVAPLTTNGNATTKPVAGASPAAAAAATALDRDYRYRLARKNVHVAFANLGQAFQRMMLEPKSAQKFVPELNGLLVRSHVLASQITAAAPLLRTSAQQPDSVSLQPLQRALSLVRDNLTEAEAGTAPPADQPEQIKQLTRELDTMVVEAEKSQDYSADAVHDMKLLAHQCKQMLAAAALIRKDASVIRLPDE</sequence>
<dbReference type="InterPro" id="IPR049453">
    <property type="entry name" value="Memb_transporter_dom"/>
</dbReference>
<keyword evidence="2" id="KW-1003">Cell membrane</keyword>
<comment type="subcellular location">
    <subcellularLocation>
        <location evidence="1">Cell membrane</location>
        <topology evidence="1">Multi-pass membrane protein</topology>
    </subcellularLocation>
</comment>
<keyword evidence="4 8" id="KW-1133">Transmembrane helix</keyword>
<evidence type="ECO:0000256" key="4">
    <source>
        <dbReference type="ARBA" id="ARBA00022989"/>
    </source>
</evidence>
<reference evidence="11 12" key="1">
    <citation type="submission" date="2020-04" db="EMBL/GenBank/DDBJ databases">
        <authorList>
            <person name="De Canck E."/>
        </authorList>
    </citation>
    <scope>NUCLEOTIDE SEQUENCE [LARGE SCALE GENOMIC DNA]</scope>
    <source>
        <strain evidence="11 12">LMG 9964</strain>
    </source>
</reference>
<dbReference type="GeneID" id="27796606"/>
<evidence type="ECO:0000256" key="8">
    <source>
        <dbReference type="SAM" id="Phobius"/>
    </source>
</evidence>